<dbReference type="InterPro" id="IPR033463">
    <property type="entry name" value="sCache_3"/>
</dbReference>
<evidence type="ECO:0000256" key="2">
    <source>
        <dbReference type="ARBA" id="ARBA00004651"/>
    </source>
</evidence>
<comment type="subcellular location">
    <subcellularLocation>
        <location evidence="2">Cell membrane</location>
        <topology evidence="2">Multi-pass membrane protein</topology>
    </subcellularLocation>
</comment>
<reference evidence="17 18" key="1">
    <citation type="submission" date="2018-06" db="EMBL/GenBank/DDBJ databases">
        <title>Extensive metabolic versatility and redundancy in microbially diverse, dynamic hydrothermal sediments.</title>
        <authorList>
            <person name="Dombrowski N."/>
            <person name="Teske A."/>
            <person name="Baker B.J."/>
        </authorList>
    </citation>
    <scope>NUCLEOTIDE SEQUENCE [LARGE SCALE GENOMIC DNA]</scope>
    <source>
        <strain evidence="17">B47_G16</strain>
    </source>
</reference>
<name>A0A497E2Q6_UNCAE</name>
<keyword evidence="10" id="KW-0067">ATP-binding</keyword>
<dbReference type="PROSITE" id="PS50885">
    <property type="entry name" value="HAMP"/>
    <property type="match status" value="1"/>
</dbReference>
<proteinExistence type="predicted"/>
<dbReference type="SUPFAM" id="SSF103190">
    <property type="entry name" value="Sensory domain-like"/>
    <property type="match status" value="1"/>
</dbReference>
<keyword evidence="9" id="KW-0418">Kinase</keyword>
<keyword evidence="11 14" id="KW-1133">Transmembrane helix</keyword>
<dbReference type="InterPro" id="IPR003594">
    <property type="entry name" value="HATPase_dom"/>
</dbReference>
<dbReference type="Pfam" id="PF02518">
    <property type="entry name" value="HATPase_c"/>
    <property type="match status" value="1"/>
</dbReference>
<organism evidence="17 18">
    <name type="scientific">Aerophobetes bacterium</name>
    <dbReference type="NCBI Taxonomy" id="2030807"/>
    <lineage>
        <taxon>Bacteria</taxon>
        <taxon>Candidatus Aerophobota</taxon>
    </lineage>
</organism>
<comment type="catalytic activity">
    <reaction evidence="1">
        <text>ATP + protein L-histidine = ADP + protein N-phospho-L-histidine.</text>
        <dbReference type="EC" id="2.7.13.3"/>
    </reaction>
</comment>
<feature type="transmembrane region" description="Helical" evidence="14">
    <location>
        <begin position="159"/>
        <end position="184"/>
    </location>
</feature>
<keyword evidence="13 14" id="KW-0472">Membrane</keyword>
<dbReference type="GO" id="GO:0005524">
    <property type="term" value="F:ATP binding"/>
    <property type="evidence" value="ECO:0007669"/>
    <property type="project" value="UniProtKB-KW"/>
</dbReference>
<evidence type="ECO:0000256" key="6">
    <source>
        <dbReference type="ARBA" id="ARBA00022679"/>
    </source>
</evidence>
<dbReference type="AlphaFoldDB" id="A0A497E2Q6"/>
<dbReference type="GO" id="GO:0005886">
    <property type="term" value="C:plasma membrane"/>
    <property type="evidence" value="ECO:0007669"/>
    <property type="project" value="UniProtKB-SubCell"/>
</dbReference>
<feature type="domain" description="HAMP" evidence="16">
    <location>
        <begin position="186"/>
        <end position="238"/>
    </location>
</feature>
<dbReference type="PANTHER" id="PTHR45528:SF1">
    <property type="entry name" value="SENSOR HISTIDINE KINASE CPXA"/>
    <property type="match status" value="1"/>
</dbReference>
<dbReference type="PRINTS" id="PR00344">
    <property type="entry name" value="BCTRLSENSOR"/>
</dbReference>
<dbReference type="InterPro" id="IPR029016">
    <property type="entry name" value="GAF-like_dom_sf"/>
</dbReference>
<dbReference type="GO" id="GO:0000155">
    <property type="term" value="F:phosphorelay sensor kinase activity"/>
    <property type="evidence" value="ECO:0007669"/>
    <property type="project" value="TreeGrafter"/>
</dbReference>
<evidence type="ECO:0000256" key="11">
    <source>
        <dbReference type="ARBA" id="ARBA00022989"/>
    </source>
</evidence>
<dbReference type="PROSITE" id="PS50109">
    <property type="entry name" value="HIS_KIN"/>
    <property type="match status" value="1"/>
</dbReference>
<keyword evidence="5" id="KW-0597">Phosphoprotein</keyword>
<dbReference type="SUPFAM" id="SSF158472">
    <property type="entry name" value="HAMP domain-like"/>
    <property type="match status" value="1"/>
</dbReference>
<sequence>MKLKGKFYLLFLVSCGLVLGTMGSVIFYHEKRLLYQKLKERGLSLCQTLSFASLNSLVMRDFSGVRLYIDQITKEEDVDYVLVTDPSGRVMVHDDSGKEGLLLYDPISIRAVRATRVVEQSYSIEGKKIYEMAFPIEFASMKWGTVRIGFNLEGINQQLMATTGFFLLLTFTVVGGASFFFLFMGDRIIQPIKRLVIATQEACQGNFSIQIPVIGRDEAGKLSRVFNLMTQALKREKEALEKSNKKAFSYNEKLKRKIKDLWIIGGATRSLREIMDTSKRFELILNIAIYLSKASGGCLFSFSGESSKPLLRVKKGFNINLNLERYTQLSRKALETRRFTTLAHKHKEAFPGKSDDSSSSRGSDFDLVAYPLKAEDTVWGVLILEKTEGLFTRDELQTLLTFLDEVNLLTENSVLTKIILESQQLDAFNKLSSILVHDLKGAITQLSLSLQNAEKNYYDPRFREDFLATISDSIEKMHRLTERIDERPDSLKLEPCQINQILRDIIEELKLRKCEKVKLQESYEDIPPVLIDSDRIKRVFRNIIVNALEAMPEGGSLWVRSYRKESDSSVYIDVKDSGVGMSQDFIDNYLFKPFNSTKRKGLGLALYSSKEIVNLHGGKIFVESCPGRGTKFTVKLPLLVQHTEKMKARKYLGQYLLDMGAITEEQLKEAIQIQLKDGKKIGNILIDMGYIREKEVLQALQKQKNAERKILETLIKDHL</sequence>
<evidence type="ECO:0000256" key="3">
    <source>
        <dbReference type="ARBA" id="ARBA00012438"/>
    </source>
</evidence>
<dbReference type="SUPFAM" id="SSF55874">
    <property type="entry name" value="ATPase domain of HSP90 chaperone/DNA topoisomerase II/histidine kinase"/>
    <property type="match status" value="1"/>
</dbReference>
<dbReference type="SUPFAM" id="SSF55781">
    <property type="entry name" value="GAF domain-like"/>
    <property type="match status" value="1"/>
</dbReference>
<evidence type="ECO:0000259" key="16">
    <source>
        <dbReference type="PROSITE" id="PS50885"/>
    </source>
</evidence>
<evidence type="ECO:0000313" key="18">
    <source>
        <dbReference type="Proteomes" id="UP000279422"/>
    </source>
</evidence>
<dbReference type="Gene3D" id="3.30.565.10">
    <property type="entry name" value="Histidine kinase-like ATPase, C-terminal domain"/>
    <property type="match status" value="1"/>
</dbReference>
<feature type="domain" description="Histidine kinase" evidence="15">
    <location>
        <begin position="434"/>
        <end position="640"/>
    </location>
</feature>
<feature type="transmembrane region" description="Helical" evidence="14">
    <location>
        <begin position="283"/>
        <end position="302"/>
    </location>
</feature>
<protein>
    <recommendedName>
        <fullName evidence="3">histidine kinase</fullName>
        <ecNumber evidence="3">2.7.13.3</ecNumber>
    </recommendedName>
</protein>
<feature type="transmembrane region" description="Helical" evidence="14">
    <location>
        <begin position="7"/>
        <end position="28"/>
    </location>
</feature>
<evidence type="ECO:0000256" key="8">
    <source>
        <dbReference type="ARBA" id="ARBA00022741"/>
    </source>
</evidence>
<keyword evidence="8" id="KW-0547">Nucleotide-binding</keyword>
<evidence type="ECO:0000256" key="4">
    <source>
        <dbReference type="ARBA" id="ARBA00022475"/>
    </source>
</evidence>
<keyword evidence="6" id="KW-0808">Transferase</keyword>
<dbReference type="Pfam" id="PF00672">
    <property type="entry name" value="HAMP"/>
    <property type="match status" value="1"/>
</dbReference>
<evidence type="ECO:0000313" key="17">
    <source>
        <dbReference type="EMBL" id="RLE08338.1"/>
    </source>
</evidence>
<dbReference type="InterPro" id="IPR003660">
    <property type="entry name" value="HAMP_dom"/>
</dbReference>
<dbReference type="SUPFAM" id="SSF160246">
    <property type="entry name" value="EspE N-terminal domain-like"/>
    <property type="match status" value="1"/>
</dbReference>
<evidence type="ECO:0000256" key="10">
    <source>
        <dbReference type="ARBA" id="ARBA00022840"/>
    </source>
</evidence>
<dbReference type="SMART" id="SM00387">
    <property type="entry name" value="HATPase_c"/>
    <property type="match status" value="1"/>
</dbReference>
<dbReference type="SMART" id="SM00304">
    <property type="entry name" value="HAMP"/>
    <property type="match status" value="1"/>
</dbReference>
<dbReference type="Proteomes" id="UP000279422">
    <property type="component" value="Unassembled WGS sequence"/>
</dbReference>
<evidence type="ECO:0000256" key="7">
    <source>
        <dbReference type="ARBA" id="ARBA00022692"/>
    </source>
</evidence>
<accession>A0A497E2Q6</accession>
<dbReference type="Gene3D" id="6.10.340.10">
    <property type="match status" value="1"/>
</dbReference>
<dbReference type="InterPro" id="IPR036890">
    <property type="entry name" value="HATPase_C_sf"/>
</dbReference>
<dbReference type="InterPro" id="IPR005467">
    <property type="entry name" value="His_kinase_dom"/>
</dbReference>
<dbReference type="Pfam" id="PF17203">
    <property type="entry name" value="sCache_3_2"/>
    <property type="match status" value="1"/>
</dbReference>
<evidence type="ECO:0000256" key="9">
    <source>
        <dbReference type="ARBA" id="ARBA00022777"/>
    </source>
</evidence>
<dbReference type="PANTHER" id="PTHR45528">
    <property type="entry name" value="SENSOR HISTIDINE KINASE CPXA"/>
    <property type="match status" value="1"/>
</dbReference>
<evidence type="ECO:0000259" key="15">
    <source>
        <dbReference type="PROSITE" id="PS50109"/>
    </source>
</evidence>
<dbReference type="InterPro" id="IPR037257">
    <property type="entry name" value="T2SS_E_N_sf"/>
</dbReference>
<dbReference type="InterPro" id="IPR050398">
    <property type="entry name" value="HssS/ArlS-like"/>
</dbReference>
<dbReference type="InterPro" id="IPR004358">
    <property type="entry name" value="Sig_transdc_His_kin-like_C"/>
</dbReference>
<evidence type="ECO:0000256" key="5">
    <source>
        <dbReference type="ARBA" id="ARBA00022553"/>
    </source>
</evidence>
<evidence type="ECO:0000256" key="13">
    <source>
        <dbReference type="ARBA" id="ARBA00023136"/>
    </source>
</evidence>
<dbReference type="EMBL" id="QMPZ01000103">
    <property type="protein sequence ID" value="RLE08338.1"/>
    <property type="molecule type" value="Genomic_DNA"/>
</dbReference>
<dbReference type="InterPro" id="IPR029151">
    <property type="entry name" value="Sensor-like_sf"/>
</dbReference>
<evidence type="ECO:0000256" key="12">
    <source>
        <dbReference type="ARBA" id="ARBA00023012"/>
    </source>
</evidence>
<evidence type="ECO:0000256" key="14">
    <source>
        <dbReference type="SAM" id="Phobius"/>
    </source>
</evidence>
<evidence type="ECO:0000256" key="1">
    <source>
        <dbReference type="ARBA" id="ARBA00000085"/>
    </source>
</evidence>
<keyword evidence="12" id="KW-0902">Two-component regulatory system</keyword>
<keyword evidence="4" id="KW-1003">Cell membrane</keyword>
<keyword evidence="7 14" id="KW-0812">Transmembrane</keyword>
<dbReference type="CDD" id="cd06225">
    <property type="entry name" value="HAMP"/>
    <property type="match status" value="1"/>
</dbReference>
<dbReference type="EC" id="2.7.13.3" evidence="3"/>
<comment type="caution">
    <text evidence="17">The sequence shown here is derived from an EMBL/GenBank/DDBJ whole genome shotgun (WGS) entry which is preliminary data.</text>
</comment>
<gene>
    <name evidence="17" type="ORF">DRJ00_06480</name>
</gene>
<dbReference type="Gene3D" id="3.30.450.40">
    <property type="match status" value="1"/>
</dbReference>